<evidence type="ECO:0000256" key="7">
    <source>
        <dbReference type="SAM" id="Phobius"/>
    </source>
</evidence>
<evidence type="ECO:0000256" key="4">
    <source>
        <dbReference type="ARBA" id="ARBA00022692"/>
    </source>
</evidence>
<keyword evidence="3" id="KW-1003">Cell membrane</keyword>
<dbReference type="PANTHER" id="PTHR42865:SF7">
    <property type="entry name" value="PROTON_GLUTAMATE-ASPARTATE SYMPORTER"/>
    <property type="match status" value="1"/>
</dbReference>
<comment type="caution">
    <text evidence="8">The sequence shown here is derived from an EMBL/GenBank/DDBJ whole genome shotgun (WGS) entry which is preliminary data.</text>
</comment>
<feature type="transmembrane region" description="Helical" evidence="7">
    <location>
        <begin position="196"/>
        <end position="217"/>
    </location>
</feature>
<dbReference type="InterPro" id="IPR036458">
    <property type="entry name" value="Na:dicarbo_symporter_sf"/>
</dbReference>
<feature type="transmembrane region" description="Helical" evidence="7">
    <location>
        <begin position="315"/>
        <end position="332"/>
    </location>
</feature>
<dbReference type="RefSeq" id="WP_173127413.1">
    <property type="nucleotide sequence ID" value="NZ_CBCSGW010000015.1"/>
</dbReference>
<keyword evidence="9" id="KW-1185">Reference proteome</keyword>
<accession>A0ABX2F0D5</accession>
<dbReference type="Pfam" id="PF00375">
    <property type="entry name" value="SDF"/>
    <property type="match status" value="1"/>
</dbReference>
<feature type="transmembrane region" description="Helical" evidence="7">
    <location>
        <begin position="229"/>
        <end position="250"/>
    </location>
</feature>
<evidence type="ECO:0000256" key="5">
    <source>
        <dbReference type="ARBA" id="ARBA00022989"/>
    </source>
</evidence>
<reference evidence="8 9" key="1">
    <citation type="submission" date="2020-01" db="EMBL/GenBank/DDBJ databases">
        <title>Kibdelosporangium persica a novel Actinomycetes from a hot desert in Iran.</title>
        <authorList>
            <person name="Safaei N."/>
            <person name="Zaburannyi N."/>
            <person name="Mueller R."/>
            <person name="Wink J."/>
        </authorList>
    </citation>
    <scope>NUCLEOTIDE SEQUENCE [LARGE SCALE GENOMIC DNA]</scope>
    <source>
        <strain evidence="8 9">4NS15</strain>
    </source>
</reference>
<organism evidence="8 9">
    <name type="scientific">Kibdelosporangium persicum</name>
    <dbReference type="NCBI Taxonomy" id="2698649"/>
    <lineage>
        <taxon>Bacteria</taxon>
        <taxon>Bacillati</taxon>
        <taxon>Actinomycetota</taxon>
        <taxon>Actinomycetes</taxon>
        <taxon>Pseudonocardiales</taxon>
        <taxon>Pseudonocardiaceae</taxon>
        <taxon>Kibdelosporangium</taxon>
    </lineage>
</organism>
<sequence>MSFVRTYTKPKVFGVVTLGALVAGAVLGFVAKDSGVKWLSEALTTISTVFTNLLQFTVIPLVFTAIVVGVNSLRGLGGPRTATRLGGKTLLWFAITSFIAVVLGIVLGLIFQPGSGVQVAPTQANVARIEDRAAGNWWTFVQDLVPANFLEAFTEGEVLQVVFLALLVAAATYALGDRAKPFVTFNQAVFDVIQKVLGWIILLAPIGVLGLIGKAFATYGNQFIKPLFSLVWTVYLGAALIMFVVYPLLLRFVGRINPLRFFAKSWTALQFAFVSRSSGATLPLSRQSAVDLGVNPGYAGFAVPLGTTTKMDGCAALYPALASVFIANLAGIDLSIAQYIGIIAVAVFGALATAGTTGWFTMLTLTLSAINLPPEVTATGLAIVIAIDPILDMARTATNVAGQITVPVLVARQENLLDDEVLNTPAEELAEQRRREPVAV</sequence>
<comment type="subcellular location">
    <subcellularLocation>
        <location evidence="1">Cell membrane</location>
        <topology evidence="1">Multi-pass membrane protein</topology>
    </subcellularLocation>
</comment>
<evidence type="ECO:0000256" key="6">
    <source>
        <dbReference type="ARBA" id="ARBA00023136"/>
    </source>
</evidence>
<evidence type="ECO:0000256" key="1">
    <source>
        <dbReference type="ARBA" id="ARBA00004651"/>
    </source>
</evidence>
<dbReference type="InterPro" id="IPR001991">
    <property type="entry name" value="Na-dicarboxylate_symporter"/>
</dbReference>
<keyword evidence="4 7" id="KW-0812">Transmembrane</keyword>
<feature type="transmembrane region" description="Helical" evidence="7">
    <location>
        <begin position="12"/>
        <end position="30"/>
    </location>
</feature>
<dbReference type="Gene3D" id="1.10.3860.10">
    <property type="entry name" value="Sodium:dicarboxylate symporter"/>
    <property type="match status" value="1"/>
</dbReference>
<evidence type="ECO:0000313" key="8">
    <source>
        <dbReference type="EMBL" id="NRN64749.1"/>
    </source>
</evidence>
<keyword evidence="6 7" id="KW-0472">Membrane</keyword>
<keyword evidence="5 7" id="KW-1133">Transmembrane helix</keyword>
<dbReference type="SUPFAM" id="SSF118215">
    <property type="entry name" value="Proton glutamate symport protein"/>
    <property type="match status" value="1"/>
</dbReference>
<dbReference type="PRINTS" id="PR00173">
    <property type="entry name" value="EDTRNSPORT"/>
</dbReference>
<proteinExistence type="predicted"/>
<keyword evidence="2" id="KW-0813">Transport</keyword>
<name>A0ABX2F0D5_9PSEU</name>
<feature type="transmembrane region" description="Helical" evidence="7">
    <location>
        <begin position="90"/>
        <end position="111"/>
    </location>
</feature>
<feature type="transmembrane region" description="Helical" evidence="7">
    <location>
        <begin position="338"/>
        <end position="360"/>
    </location>
</feature>
<protein>
    <submittedName>
        <fullName evidence="8">Sodium:dicarboxylate symporter</fullName>
    </submittedName>
</protein>
<feature type="transmembrane region" description="Helical" evidence="7">
    <location>
        <begin position="50"/>
        <end position="70"/>
    </location>
</feature>
<evidence type="ECO:0000256" key="2">
    <source>
        <dbReference type="ARBA" id="ARBA00022448"/>
    </source>
</evidence>
<feature type="transmembrane region" description="Helical" evidence="7">
    <location>
        <begin position="158"/>
        <end position="176"/>
    </location>
</feature>
<dbReference type="Proteomes" id="UP000763557">
    <property type="component" value="Unassembled WGS sequence"/>
</dbReference>
<gene>
    <name evidence="8" type="ORF">GC106_19550</name>
</gene>
<evidence type="ECO:0000256" key="3">
    <source>
        <dbReference type="ARBA" id="ARBA00022475"/>
    </source>
</evidence>
<evidence type="ECO:0000313" key="9">
    <source>
        <dbReference type="Proteomes" id="UP000763557"/>
    </source>
</evidence>
<dbReference type="PANTHER" id="PTHR42865">
    <property type="entry name" value="PROTON/GLUTAMATE-ASPARTATE SYMPORTER"/>
    <property type="match status" value="1"/>
</dbReference>
<dbReference type="EMBL" id="JAAATY010000004">
    <property type="protein sequence ID" value="NRN64749.1"/>
    <property type="molecule type" value="Genomic_DNA"/>
</dbReference>